<evidence type="ECO:0000313" key="11">
    <source>
        <dbReference type="EMBL" id="MBF0934757.1"/>
    </source>
</evidence>
<dbReference type="GO" id="GO:0000035">
    <property type="term" value="F:acyl binding"/>
    <property type="evidence" value="ECO:0007669"/>
    <property type="project" value="TreeGrafter"/>
</dbReference>
<keyword evidence="1 7" id="KW-0596">Phosphopantetheine</keyword>
<name>A0A929MP93_ABIDE</name>
<protein>
    <recommendedName>
        <fullName evidence="7 8">Acyl carrier protein</fullName>
        <shortName evidence="7">ACP</shortName>
    </recommendedName>
</protein>
<dbReference type="EMBL" id="JABZFV010000062">
    <property type="protein sequence ID" value="MBF0934757.1"/>
    <property type="molecule type" value="Genomic_DNA"/>
</dbReference>
<evidence type="ECO:0000256" key="4">
    <source>
        <dbReference type="ARBA" id="ARBA00022832"/>
    </source>
</evidence>
<keyword evidence="4 7" id="KW-0276">Fatty acid metabolism</keyword>
<dbReference type="Pfam" id="PF00550">
    <property type="entry name" value="PP-binding"/>
    <property type="match status" value="1"/>
</dbReference>
<dbReference type="NCBIfam" id="NF002148">
    <property type="entry name" value="PRK00982.1-2"/>
    <property type="match status" value="1"/>
</dbReference>
<feature type="modified residue" description="O-(pantetheine 4'-phosphoryl)serine" evidence="7">
    <location>
        <position position="39"/>
    </location>
</feature>
<dbReference type="GO" id="GO:0000036">
    <property type="term" value="F:acyl carrier activity"/>
    <property type="evidence" value="ECO:0007669"/>
    <property type="project" value="UniProtKB-UniRule"/>
</dbReference>
<dbReference type="AlphaFoldDB" id="A0A929MP93"/>
<dbReference type="NCBIfam" id="TIGR00517">
    <property type="entry name" value="acyl_carrier"/>
    <property type="match status" value="1"/>
</dbReference>
<dbReference type="RefSeq" id="WP_070755473.1">
    <property type="nucleotide sequence ID" value="NZ_CAJPUI010000001.1"/>
</dbReference>
<keyword evidence="7" id="KW-0963">Cytoplasm</keyword>
<dbReference type="InterPro" id="IPR009081">
    <property type="entry name" value="PP-bd_ACP"/>
</dbReference>
<dbReference type="SUPFAM" id="SSF47336">
    <property type="entry name" value="ACP-like"/>
    <property type="match status" value="1"/>
</dbReference>
<reference evidence="11" key="1">
    <citation type="submission" date="2020-04" db="EMBL/GenBank/DDBJ databases">
        <title>Deep metagenomics examines the oral microbiome during advanced dental caries in children, revealing novel taxa and co-occurrences with host molecules.</title>
        <authorList>
            <person name="Baker J.L."/>
            <person name="Morton J.T."/>
            <person name="Dinis M."/>
            <person name="Alvarez R."/>
            <person name="Tran N.C."/>
            <person name="Knight R."/>
            <person name="Edlund A."/>
        </authorList>
    </citation>
    <scope>NUCLEOTIDE SEQUENCE</scope>
    <source>
        <strain evidence="11">JCVI_23_bin.16</strain>
    </source>
</reference>
<accession>A0A929MP93</accession>
<comment type="similarity">
    <text evidence="7">Belongs to the acyl carrier protein (ACP) family.</text>
</comment>
<evidence type="ECO:0000256" key="9">
    <source>
        <dbReference type="RuleBase" id="RU003545"/>
    </source>
</evidence>
<evidence type="ECO:0000256" key="7">
    <source>
        <dbReference type="HAMAP-Rule" id="MF_01217"/>
    </source>
</evidence>
<comment type="pathway">
    <text evidence="7 9">Lipid metabolism; fatty acid biosynthesis.</text>
</comment>
<evidence type="ECO:0000256" key="8">
    <source>
        <dbReference type="NCBIfam" id="TIGR00517"/>
    </source>
</evidence>
<evidence type="ECO:0000256" key="2">
    <source>
        <dbReference type="ARBA" id="ARBA00022516"/>
    </source>
</evidence>
<dbReference type="InterPro" id="IPR003231">
    <property type="entry name" value="ACP"/>
</dbReference>
<proteinExistence type="inferred from homology"/>
<evidence type="ECO:0000256" key="1">
    <source>
        <dbReference type="ARBA" id="ARBA00022450"/>
    </source>
</evidence>
<comment type="function">
    <text evidence="7 9">Carrier of the growing fatty acid chain in fatty acid biosynthesis.</text>
</comment>
<evidence type="ECO:0000256" key="6">
    <source>
        <dbReference type="ARBA" id="ARBA00023160"/>
    </source>
</evidence>
<evidence type="ECO:0000256" key="3">
    <source>
        <dbReference type="ARBA" id="ARBA00022553"/>
    </source>
</evidence>
<evidence type="ECO:0000313" key="12">
    <source>
        <dbReference type="Proteomes" id="UP000757900"/>
    </source>
</evidence>
<dbReference type="PANTHER" id="PTHR20863">
    <property type="entry name" value="ACYL CARRIER PROTEIN"/>
    <property type="match status" value="1"/>
</dbReference>
<keyword evidence="3 7" id="KW-0597">Phosphoprotein</keyword>
<dbReference type="PANTHER" id="PTHR20863:SF76">
    <property type="entry name" value="CARRIER DOMAIN-CONTAINING PROTEIN"/>
    <property type="match status" value="1"/>
</dbReference>
<evidence type="ECO:0000259" key="10">
    <source>
        <dbReference type="PROSITE" id="PS50075"/>
    </source>
</evidence>
<dbReference type="HAMAP" id="MF_01217">
    <property type="entry name" value="Acyl_carrier"/>
    <property type="match status" value="1"/>
</dbReference>
<comment type="subcellular location">
    <subcellularLocation>
        <location evidence="7">Cytoplasm</location>
    </subcellularLocation>
</comment>
<evidence type="ECO:0000256" key="5">
    <source>
        <dbReference type="ARBA" id="ARBA00023098"/>
    </source>
</evidence>
<sequence length="80" mass="9260">MPQTQEVFQTVQRLIVERFGLTEDKVTNEMTFEDLGADSIDVFELIMELEDTFSVQFEDNRIEALKNVGEVVTYIDQLTP</sequence>
<dbReference type="PROSITE" id="PS50075">
    <property type="entry name" value="CARRIER"/>
    <property type="match status" value="1"/>
</dbReference>
<dbReference type="InterPro" id="IPR036736">
    <property type="entry name" value="ACP-like_sf"/>
</dbReference>
<comment type="caution">
    <text evidence="11">The sequence shown here is derived from an EMBL/GenBank/DDBJ whole genome shotgun (WGS) entry which is preliminary data.</text>
</comment>
<dbReference type="GO" id="GO:0009245">
    <property type="term" value="P:lipid A biosynthetic process"/>
    <property type="evidence" value="ECO:0007669"/>
    <property type="project" value="TreeGrafter"/>
</dbReference>
<keyword evidence="2 7" id="KW-0444">Lipid biosynthesis</keyword>
<keyword evidence="6 7" id="KW-0275">Fatty acid biosynthesis</keyword>
<dbReference type="GO" id="GO:0005829">
    <property type="term" value="C:cytosol"/>
    <property type="evidence" value="ECO:0007669"/>
    <property type="project" value="TreeGrafter"/>
</dbReference>
<dbReference type="Gene3D" id="1.10.1200.10">
    <property type="entry name" value="ACP-like"/>
    <property type="match status" value="1"/>
</dbReference>
<keyword evidence="5 7" id="KW-0443">Lipid metabolism</keyword>
<comment type="PTM">
    <text evidence="9">4'-phosphopantetheine is transferred from CoA to a specific serine of apo-ACP by acpS.</text>
</comment>
<gene>
    <name evidence="7 11" type="primary">acpP</name>
    <name evidence="11" type="ORF">HXK00_03815</name>
</gene>
<organism evidence="11 12">
    <name type="scientific">Abiotrophia defectiva</name>
    <name type="common">Streptococcus defectivus</name>
    <dbReference type="NCBI Taxonomy" id="46125"/>
    <lineage>
        <taxon>Bacteria</taxon>
        <taxon>Bacillati</taxon>
        <taxon>Bacillota</taxon>
        <taxon>Bacilli</taxon>
        <taxon>Lactobacillales</taxon>
        <taxon>Aerococcaceae</taxon>
        <taxon>Abiotrophia</taxon>
    </lineage>
</organism>
<dbReference type="GO" id="GO:0016020">
    <property type="term" value="C:membrane"/>
    <property type="evidence" value="ECO:0007669"/>
    <property type="project" value="GOC"/>
</dbReference>
<dbReference type="Proteomes" id="UP000757900">
    <property type="component" value="Unassembled WGS sequence"/>
</dbReference>
<feature type="domain" description="Carrier" evidence="10">
    <location>
        <begin position="5"/>
        <end position="79"/>
    </location>
</feature>
<comment type="PTM">
    <text evidence="7">4'-phosphopantetheine is transferred from CoA to a specific serine of apo-ACP by AcpS. This modification is essential for activity because fatty acids are bound in thioester linkage to the sulfhydryl of the prosthetic group.</text>
</comment>
<dbReference type="NCBIfam" id="NF002150">
    <property type="entry name" value="PRK00982.1-4"/>
    <property type="match status" value="1"/>
</dbReference>